<accession>A0A3P8RUU5</accession>
<dbReference type="GeneTree" id="ENSGT00940000160317"/>
<dbReference type="InterPro" id="IPR036259">
    <property type="entry name" value="MFS_trans_sf"/>
</dbReference>
<keyword evidence="2" id="KW-0472">Membrane</keyword>
<dbReference type="PANTHER" id="PTHR28658:SF3">
    <property type="entry name" value="TRANSMEMBRANE PROTEIN 180"/>
    <property type="match status" value="1"/>
</dbReference>
<keyword evidence="4" id="KW-1185">Reference proteome</keyword>
<feature type="transmembrane region" description="Helical" evidence="2">
    <location>
        <begin position="333"/>
        <end position="355"/>
    </location>
</feature>
<dbReference type="CDD" id="cd17481">
    <property type="entry name" value="MFS_MFSD13A"/>
    <property type="match status" value="1"/>
</dbReference>
<dbReference type="PANTHER" id="PTHR28658">
    <property type="entry name" value="TRANSMEMBRANE PROTEIN 180"/>
    <property type="match status" value="1"/>
</dbReference>
<reference evidence="3" key="3">
    <citation type="submission" date="2025-09" db="UniProtKB">
        <authorList>
            <consortium name="Ensembl"/>
        </authorList>
    </citation>
    <scope>IDENTIFICATION</scope>
</reference>
<evidence type="ECO:0000313" key="4">
    <source>
        <dbReference type="Proteomes" id="UP000265080"/>
    </source>
</evidence>
<dbReference type="AlphaFoldDB" id="A0A3P8RUU5"/>
<feature type="transmembrane region" description="Helical" evidence="2">
    <location>
        <begin position="289"/>
        <end position="312"/>
    </location>
</feature>
<keyword evidence="2" id="KW-1133">Transmembrane helix</keyword>
<dbReference type="Ensembl" id="ENSAPET00000003727.1">
    <property type="protein sequence ID" value="ENSAPEP00000003642.1"/>
    <property type="gene ID" value="ENSAPEG00000002581.1"/>
</dbReference>
<feature type="transmembrane region" description="Helical" evidence="2">
    <location>
        <begin position="12"/>
        <end position="38"/>
    </location>
</feature>
<sequence length="502" mass="56720">MGRSVCSFWQGIFSTAVLYGSLALFTSILHNVFLLYYVETFVSIYKIDKISFWVGETVFLIWNSLNDPLFGWLSDRSFLSSPQQGSQITSPEVVLKRLKALSTNGPLFALSFLAFWVAWARPGLQFLLCLCLYDGFLTMVDLHHSALLADLAVSATDRTRLNFHCSVFSALGSLSVFLSYSFWDKEDFYSFRLFCVTLAAFSILGFLLVSRLLQRRFKKEIQLDMVWNVGHAPLTNPEKPVTIGQYLKQLSKQKNFLWFVSMNLIQVFHCHFNSNFFPLFLEHLLSDNISASTGSILLGISYIAPHLNNLYFLTLCQRYGVYQVIRWLFMLKLGLSVAMLLAGADHIYLLCIFIASNRVFTEGTCKLLKLVISDLVDEDFVVNRRQQAASALLFGMVALVTKPGQTFAPLIGTWLLCVYTGYDIFEREPVKESVSMSDAASSSGTPPLRLGCFYMLVFVPITCALLQLAAWSRFTLHGRKLQGIKMLRQGAQHGHLIDVKAI</sequence>
<feature type="transmembrane region" description="Helical" evidence="2">
    <location>
        <begin position="453"/>
        <end position="476"/>
    </location>
</feature>
<dbReference type="InterPro" id="IPR040035">
    <property type="entry name" value="TMEM180"/>
</dbReference>
<reference evidence="3" key="2">
    <citation type="submission" date="2025-08" db="UniProtKB">
        <authorList>
            <consortium name="Ensembl"/>
        </authorList>
    </citation>
    <scope>IDENTIFICATION</scope>
</reference>
<protein>
    <submittedName>
        <fullName evidence="3">Major facilitator superfamily domain containing 13A</fullName>
    </submittedName>
</protein>
<dbReference type="SUPFAM" id="SSF103473">
    <property type="entry name" value="MFS general substrate transporter"/>
    <property type="match status" value="1"/>
</dbReference>
<dbReference type="OMA" id="WNSVNDP"/>
<dbReference type="GO" id="GO:0016020">
    <property type="term" value="C:membrane"/>
    <property type="evidence" value="ECO:0007669"/>
    <property type="project" value="UniProtKB-SubCell"/>
</dbReference>
<proteinExistence type="predicted"/>
<organism evidence="3 4">
    <name type="scientific">Amphiprion percula</name>
    <name type="common">Orange clownfish</name>
    <name type="synonym">Lutjanus percula</name>
    <dbReference type="NCBI Taxonomy" id="161767"/>
    <lineage>
        <taxon>Eukaryota</taxon>
        <taxon>Metazoa</taxon>
        <taxon>Chordata</taxon>
        <taxon>Craniata</taxon>
        <taxon>Vertebrata</taxon>
        <taxon>Euteleostomi</taxon>
        <taxon>Actinopterygii</taxon>
        <taxon>Neopterygii</taxon>
        <taxon>Teleostei</taxon>
        <taxon>Neoteleostei</taxon>
        <taxon>Acanthomorphata</taxon>
        <taxon>Ovalentaria</taxon>
        <taxon>Pomacentridae</taxon>
        <taxon>Amphiprion</taxon>
    </lineage>
</organism>
<reference evidence="3 4" key="1">
    <citation type="submission" date="2018-03" db="EMBL/GenBank/DDBJ databases">
        <title>Finding Nemo's genes: A chromosome-scale reference assembly of the genome of the orange clownfish Amphiprion percula.</title>
        <authorList>
            <person name="Lehmann R."/>
        </authorList>
    </citation>
    <scope>NUCLEOTIDE SEQUENCE</scope>
</reference>
<evidence type="ECO:0000256" key="1">
    <source>
        <dbReference type="ARBA" id="ARBA00004141"/>
    </source>
</evidence>
<dbReference type="Gene3D" id="1.20.1250.20">
    <property type="entry name" value="MFS general substrate transporter like domains"/>
    <property type="match status" value="1"/>
</dbReference>
<evidence type="ECO:0000256" key="2">
    <source>
        <dbReference type="SAM" id="Phobius"/>
    </source>
</evidence>
<feature type="transmembrane region" description="Helical" evidence="2">
    <location>
        <begin position="189"/>
        <end position="209"/>
    </location>
</feature>
<feature type="transmembrane region" description="Helical" evidence="2">
    <location>
        <begin position="161"/>
        <end position="183"/>
    </location>
</feature>
<keyword evidence="2" id="KW-0812">Transmembrane</keyword>
<feature type="transmembrane region" description="Helical" evidence="2">
    <location>
        <begin position="256"/>
        <end position="277"/>
    </location>
</feature>
<dbReference type="Proteomes" id="UP000265080">
    <property type="component" value="Chromosome 19"/>
</dbReference>
<name>A0A3P8RUU5_AMPPE</name>
<comment type="subcellular location">
    <subcellularLocation>
        <location evidence="1">Membrane</location>
        <topology evidence="1">Multi-pass membrane protein</topology>
    </subcellularLocation>
</comment>
<evidence type="ECO:0000313" key="3">
    <source>
        <dbReference type="Ensembl" id="ENSAPEP00000003642.1"/>
    </source>
</evidence>
<dbReference type="Pfam" id="PF13347">
    <property type="entry name" value="MFS_2"/>
    <property type="match status" value="1"/>
</dbReference>